<name>A0A919T6M0_9ACTN</name>
<accession>A0A919T6M0</accession>
<comment type="caution">
    <text evidence="1">The sequence shown here is derived from an EMBL/GenBank/DDBJ whole genome shotgun (WGS) entry which is preliminary data.</text>
</comment>
<keyword evidence="2" id="KW-1185">Reference proteome</keyword>
<reference evidence="1 2" key="1">
    <citation type="submission" date="2021-03" db="EMBL/GenBank/DDBJ databases">
        <title>Whole genome shotgun sequence of Actinoplanes toevensis NBRC 105298.</title>
        <authorList>
            <person name="Komaki H."/>
            <person name="Tamura T."/>
        </authorList>
    </citation>
    <scope>NUCLEOTIDE SEQUENCE [LARGE SCALE GENOMIC DNA]</scope>
    <source>
        <strain evidence="1 2">NBRC 105298</strain>
    </source>
</reference>
<organism evidence="1 2">
    <name type="scientific">Paractinoplanes toevensis</name>
    <dbReference type="NCBI Taxonomy" id="571911"/>
    <lineage>
        <taxon>Bacteria</taxon>
        <taxon>Bacillati</taxon>
        <taxon>Actinomycetota</taxon>
        <taxon>Actinomycetes</taxon>
        <taxon>Micromonosporales</taxon>
        <taxon>Micromonosporaceae</taxon>
        <taxon>Paractinoplanes</taxon>
    </lineage>
</organism>
<evidence type="ECO:0000313" key="2">
    <source>
        <dbReference type="Proteomes" id="UP000677082"/>
    </source>
</evidence>
<gene>
    <name evidence="1" type="ORF">Ato02nite_006180</name>
</gene>
<protein>
    <submittedName>
        <fullName evidence="1">Uncharacterized protein</fullName>
    </submittedName>
</protein>
<sequence length="247" mass="26696">MSTAVLEDIYALAERRLTERPTGMFGQPDQLAMIGLDFGPEKPSVIVIRDDCPTRNHPIDVAVCRGNRPAEFLTGNVNPALLDEAADLLARGEVTLPNQVPYGLVERDCITAIITFALELDPWTSAVCYAVQLAEDATFSAGLIADDDLPGALANTCRALWQRVDDGTLIPLSDRLLAAGPVVQTAGATRTVATVAHPGGFPALADRYVGYNPATGSPLLLDECRISAQPEGWTQDLCDWWKHPFQR</sequence>
<dbReference type="AlphaFoldDB" id="A0A919T6M0"/>
<dbReference type="RefSeq" id="WP_213004807.1">
    <property type="nucleotide sequence ID" value="NZ_BOQN01000007.1"/>
</dbReference>
<dbReference type="EMBL" id="BOQN01000007">
    <property type="protein sequence ID" value="GIM88825.1"/>
    <property type="molecule type" value="Genomic_DNA"/>
</dbReference>
<evidence type="ECO:0000313" key="1">
    <source>
        <dbReference type="EMBL" id="GIM88825.1"/>
    </source>
</evidence>
<proteinExistence type="predicted"/>
<dbReference type="Proteomes" id="UP000677082">
    <property type="component" value="Unassembled WGS sequence"/>
</dbReference>